<dbReference type="PANTHER" id="PTHR30595:SF6">
    <property type="entry name" value="SCHLAFEN ALBA-2 DOMAIN-CONTAINING PROTEIN"/>
    <property type="match status" value="1"/>
</dbReference>
<evidence type="ECO:0000313" key="2">
    <source>
        <dbReference type="EMBL" id="MBV6340946.1"/>
    </source>
</evidence>
<accession>A0ABS6RWI1</accession>
<dbReference type="RefSeq" id="WP_218251560.1">
    <property type="nucleotide sequence ID" value="NZ_JABXWD010000060.1"/>
</dbReference>
<reference evidence="2 3" key="1">
    <citation type="journal article" date="2020" name="J Geophys Res Biogeosci">
        <title>Magnetotaxis as an Adaptation to Enable Bacterial Shuttling of Microbial Sulfur and Sulfur Cycling Across Aquatic Oxic#Anoxic Interfaces.</title>
        <authorList>
            <person name="Li J."/>
            <person name="Liu P."/>
            <person name="Wang J."/>
            <person name="Roberts A.P."/>
            <person name="Pan Y."/>
        </authorList>
    </citation>
    <scope>NUCLEOTIDE SEQUENCE [LARGE SCALE GENOMIC DNA]</scope>
    <source>
        <strain evidence="2 3">MYR-1_YQ</strain>
    </source>
</reference>
<evidence type="ECO:0000259" key="1">
    <source>
        <dbReference type="Pfam" id="PF04326"/>
    </source>
</evidence>
<organism evidence="2 3">
    <name type="scientific">Candidatus Magnetobacterium casense</name>
    <dbReference type="NCBI Taxonomy" id="1455061"/>
    <lineage>
        <taxon>Bacteria</taxon>
        <taxon>Pseudomonadati</taxon>
        <taxon>Nitrospirota</taxon>
        <taxon>Thermodesulfovibrionia</taxon>
        <taxon>Thermodesulfovibrionales</taxon>
        <taxon>Candidatus Magnetobacteriaceae</taxon>
        <taxon>Candidatus Magnetobacterium</taxon>
    </lineage>
</organism>
<gene>
    <name evidence="2" type="ORF">HWQ67_05065</name>
</gene>
<dbReference type="InterPro" id="IPR007421">
    <property type="entry name" value="Schlafen_AlbA_2_dom"/>
</dbReference>
<feature type="domain" description="Schlafen AlbA-2" evidence="1">
    <location>
        <begin position="17"/>
        <end position="129"/>
    </location>
</feature>
<proteinExistence type="predicted"/>
<keyword evidence="3" id="KW-1185">Reference proteome</keyword>
<feature type="non-terminal residue" evidence="2">
    <location>
        <position position="446"/>
    </location>
</feature>
<dbReference type="Pfam" id="PF04326">
    <property type="entry name" value="SLFN_AlbA_2"/>
    <property type="match status" value="1"/>
</dbReference>
<dbReference type="Pfam" id="PF13749">
    <property type="entry name" value="HATPase_c_4"/>
    <property type="match status" value="1"/>
</dbReference>
<dbReference type="EMBL" id="JABXWD010000060">
    <property type="protein sequence ID" value="MBV6340946.1"/>
    <property type="molecule type" value="Genomic_DNA"/>
</dbReference>
<evidence type="ECO:0000313" key="3">
    <source>
        <dbReference type="Proteomes" id="UP001196980"/>
    </source>
</evidence>
<dbReference type="Proteomes" id="UP001196980">
    <property type="component" value="Unassembled WGS sequence"/>
</dbReference>
<comment type="caution">
    <text evidence="2">The sequence shown here is derived from an EMBL/GenBank/DDBJ whole genome shotgun (WGS) entry which is preliminary data.</text>
</comment>
<name>A0ABS6RWI1_9BACT</name>
<protein>
    <submittedName>
        <fullName evidence="2">DNA binding domain-containing protein</fullName>
    </submittedName>
</protein>
<dbReference type="PANTHER" id="PTHR30595">
    <property type="entry name" value="GLPR-RELATED TRANSCRIPTIONAL REPRESSOR"/>
    <property type="match status" value="1"/>
</dbReference>
<sequence length="446" mass="50954">MTFTATDIDNMISVPKEHEYLEFKEAKKQFDRDKLLCYCVALANEGGGHLLLGITDSPPRRVVGTSAFNDTGSIKAYIAEQLRIRVDIEEVAHSHGRVLVFIIPSRPAGTALSYKGAYLMRAGENLLPMTEDMLRRIFDEGRPDFFSRSAMSNVSADDIVRLLDTQSLFDLLKLPYPVERDGVISRCESEKLIERKAYSWDITNLGALLLAKNLRQFEGLQRKAPRVIIYKGVNKLETIKDIIADKGYAVGFEGLISYINDQLPTNEVIKRALRTDIRMYPELAIRELVANALIHQDVTDTGSFVVIEIYTDRIDISNPGRPLIPPDRFIDEYKSRNELMADLMRRFGVCEEKSSGIDKVISLVELYQLPAPDFRVKELNTTVTLYAYKDFETMDRKERIRACYQHCCLRILFKKQGKNYFTVKGMDSCFRRNDGYSRFPSVSFLA</sequence>